<sequence>MNIALIFAGGTGVRMNNRTTPKQFLTLHGKPILIHTIEHFEKHPLIDSIAVVCVSGWESKLKKEIKRNYIKKVKWLVTGGETVQASCYNGLKAIYDEYKNSAETVVIMHDGVRPLIDDELITKNIEMVKKHRSSVTVSYAVETICSTDDFGKIVEIANRDKARIAKAPQCFYLDELMEAHNKAKSEGINWMIDSASLMKYYGHELYTVIGSTYNIKITTPSDYYILKALFEAEENQQIFGI</sequence>
<dbReference type="Proteomes" id="UP001623600">
    <property type="component" value="Unassembled WGS sequence"/>
</dbReference>
<gene>
    <name evidence="3" type="ORF">ACJDTP_10185</name>
</gene>
<dbReference type="EC" id="2.7.7.-" evidence="3"/>
<keyword evidence="4" id="KW-1185">Reference proteome</keyword>
<reference evidence="3 4" key="1">
    <citation type="submission" date="2024-11" db="EMBL/GenBank/DDBJ databases">
        <authorList>
            <person name="Heng Y.C."/>
            <person name="Lim A.C.H."/>
            <person name="Lee J.K.Y."/>
            <person name="Kittelmann S."/>
        </authorList>
    </citation>
    <scope>NUCLEOTIDE SEQUENCE [LARGE SCALE GENOMIC DNA]</scope>
    <source>
        <strain evidence="3 4">WILCCON 0112</strain>
    </source>
</reference>
<evidence type="ECO:0000256" key="1">
    <source>
        <dbReference type="ARBA" id="ARBA00022679"/>
    </source>
</evidence>
<keyword evidence="1 3" id="KW-0808">Transferase</keyword>
<proteinExistence type="predicted"/>
<evidence type="ECO:0000313" key="3">
    <source>
        <dbReference type="EMBL" id="MFL0165434.1"/>
    </source>
</evidence>
<comment type="caution">
    <text evidence="3">The sequence shown here is derived from an EMBL/GenBank/DDBJ whole genome shotgun (WGS) entry which is preliminary data.</text>
</comment>
<dbReference type="Pfam" id="PF01128">
    <property type="entry name" value="IspD"/>
    <property type="match status" value="1"/>
</dbReference>
<protein>
    <submittedName>
        <fullName evidence="3">IspD/TarI family cytidylyltransferase</fullName>
        <ecNumber evidence="3">2.7.7.-</ecNumber>
    </submittedName>
</protein>
<evidence type="ECO:0000313" key="4">
    <source>
        <dbReference type="Proteomes" id="UP001623600"/>
    </source>
</evidence>
<dbReference type="Gene3D" id="3.90.550.10">
    <property type="entry name" value="Spore Coat Polysaccharide Biosynthesis Protein SpsA, Chain A"/>
    <property type="match status" value="1"/>
</dbReference>
<dbReference type="GO" id="GO:0016779">
    <property type="term" value="F:nucleotidyltransferase activity"/>
    <property type="evidence" value="ECO:0007669"/>
    <property type="project" value="UniProtKB-KW"/>
</dbReference>
<organism evidence="3 4">
    <name type="scientific">Candidatus Clostridium helianthi</name>
    <dbReference type="NCBI Taxonomy" id="3381660"/>
    <lineage>
        <taxon>Bacteria</taxon>
        <taxon>Bacillati</taxon>
        <taxon>Bacillota</taxon>
        <taxon>Clostridia</taxon>
        <taxon>Eubacteriales</taxon>
        <taxon>Clostridiaceae</taxon>
        <taxon>Clostridium</taxon>
    </lineage>
</organism>
<keyword evidence="2 3" id="KW-0548">Nucleotidyltransferase</keyword>
<dbReference type="PANTHER" id="PTHR43015">
    <property type="entry name" value="D-RIBITOL-5-PHOSPHATE CYTIDYLYLTRANSFERASE"/>
    <property type="match status" value="1"/>
</dbReference>
<dbReference type="SUPFAM" id="SSF53448">
    <property type="entry name" value="Nucleotide-diphospho-sugar transferases"/>
    <property type="match status" value="1"/>
</dbReference>
<name>A0ABW8S4E3_9CLOT</name>
<dbReference type="CDD" id="cd02516">
    <property type="entry name" value="CDP-ME_synthetase"/>
    <property type="match status" value="1"/>
</dbReference>
<dbReference type="PANTHER" id="PTHR43015:SF1">
    <property type="entry name" value="D-RIBITOL-5-PHOSPHATE CYTIDYLYLTRANSFERASE"/>
    <property type="match status" value="1"/>
</dbReference>
<dbReference type="NCBIfam" id="NF001183">
    <property type="entry name" value="PRK00155.1-3"/>
    <property type="match status" value="1"/>
</dbReference>
<dbReference type="RefSeq" id="WP_406761095.1">
    <property type="nucleotide sequence ID" value="NZ_JBJIAB010000010.1"/>
</dbReference>
<accession>A0ABW8S4E3</accession>
<dbReference type="EMBL" id="JBJIAB010000010">
    <property type="protein sequence ID" value="MFL0165434.1"/>
    <property type="molecule type" value="Genomic_DNA"/>
</dbReference>
<dbReference type="InterPro" id="IPR029044">
    <property type="entry name" value="Nucleotide-diphossugar_trans"/>
</dbReference>
<evidence type="ECO:0000256" key="2">
    <source>
        <dbReference type="ARBA" id="ARBA00022695"/>
    </source>
</evidence>
<dbReference type="InterPro" id="IPR034683">
    <property type="entry name" value="IspD/TarI"/>
</dbReference>